<evidence type="ECO:0000259" key="8">
    <source>
        <dbReference type="PROSITE" id="PS51161"/>
    </source>
</evidence>
<evidence type="ECO:0000313" key="9">
    <source>
        <dbReference type="EMBL" id="QJR37987.1"/>
    </source>
</evidence>
<dbReference type="KEGG" id="ggr:HKW67_21880"/>
<dbReference type="SUPFAM" id="SSF51998">
    <property type="entry name" value="PFL-like glycyl radical enzymes"/>
    <property type="match status" value="1"/>
</dbReference>
<name>A0A6M4IWL6_9BACT</name>
<keyword evidence="5" id="KW-0560">Oxidoreductase</keyword>
<keyword evidence="6" id="KW-0170">Cobalt</keyword>
<organism evidence="9 10">
    <name type="scientific">Gemmatimonas groenlandica</name>
    <dbReference type="NCBI Taxonomy" id="2732249"/>
    <lineage>
        <taxon>Bacteria</taxon>
        <taxon>Pseudomonadati</taxon>
        <taxon>Gemmatimonadota</taxon>
        <taxon>Gemmatimonadia</taxon>
        <taxon>Gemmatimonadales</taxon>
        <taxon>Gemmatimonadaceae</taxon>
        <taxon>Gemmatimonas</taxon>
    </lineage>
</organism>
<dbReference type="Proteomes" id="UP000500938">
    <property type="component" value="Chromosome"/>
</dbReference>
<keyword evidence="2" id="KW-0846">Cobalamin</keyword>
<sequence length="806" mass="89663">MAVSVAPRSSEFRASYDAVGIKAVTQVVKRDGRSASWDPERITRAIALAFYASRHDDAPNPLHDDAAHRFGLGFTDFADVCAITQLVVNTVERRAQDHVPTVEEIQDIVEMMIAARGHWDIAKRYVLYRAARAQHRLNVHGENGLQDYIFLSRYSRYREDLGRRETPAEAFTRVMDMHRDHFADRVDSPVAGFGGRTLHSLMAETESALQRRAILPSMRSLQFGGRAIEANNARMFNCAFTHMDRLDAFKESFFLLMSGTGVGFSVQKQHVSQLPTFPLRAAENELPVVHYMVPDTLEGWADALDALVRSYLDGTKVEFNYSAIRSRGQSLRTSGGRAPGHLPLKKALLAAERMLDQVPGRALRPIEVYDIMMHVAVAVLSGGIRRSATICLFSSDDDEMASAKTGNWFETNPQRGKSNNSAVLVRESVQTSDFAKLFEFQKEFGEPGFYFVDDAEYGANPCVEIGLAPYMIVDEAAQAKLAKYGRPDVEIGSRVSGWQMCNLTTINAGACDSEESFLACCRAASLLGTLQAAYTDIPYLGAATRVINERESLLGVSICGILDRPSLLLDPSVLERGAKECLDTNAAIAEHLGIEPAARITCVKPEGTASLVLGAGSGIHPHHARHYFRRVQAARTEPLYQWFKLHNPHMTETSVWDPETTDVITFPVSAAPDAILREDVGAVQFLEYVRLVQEHWVRAGRRHEQYNPGLHHNVSNTVTVKDDEWEAVQQFIWDNKEYFAGISLLRETGDKIYAQAPREEVTTESDMIRWNSLSYREVDYTMLLEGVDMTTLGDTVACAGGACEII</sequence>
<dbReference type="Gene3D" id="3.20.70.20">
    <property type="match status" value="2"/>
</dbReference>
<dbReference type="RefSeq" id="WP_171227424.1">
    <property type="nucleotide sequence ID" value="NZ_CP053085.1"/>
</dbReference>
<reference evidence="9 10" key="1">
    <citation type="submission" date="2020-05" db="EMBL/GenBank/DDBJ databases">
        <title>Complete genome sequence of Gemmatimonas greenlandica TET16.</title>
        <authorList>
            <person name="Zeng Y."/>
        </authorList>
    </citation>
    <scope>NUCLEOTIDE SEQUENCE [LARGE SCALE GENOMIC DNA]</scope>
    <source>
        <strain evidence="9 10">TET16</strain>
    </source>
</reference>
<gene>
    <name evidence="9" type="ORF">HKW67_21880</name>
</gene>
<dbReference type="InterPro" id="IPR050862">
    <property type="entry name" value="RdRp_reductase_class-2"/>
</dbReference>
<evidence type="ECO:0000256" key="5">
    <source>
        <dbReference type="ARBA" id="ARBA00023002"/>
    </source>
</evidence>
<dbReference type="InterPro" id="IPR005144">
    <property type="entry name" value="ATP-cone_dom"/>
</dbReference>
<evidence type="ECO:0000256" key="2">
    <source>
        <dbReference type="ARBA" id="ARBA00022628"/>
    </source>
</evidence>
<proteinExistence type="predicted"/>
<dbReference type="PANTHER" id="PTHR43371">
    <property type="entry name" value="VITAMIN B12-DEPENDENT RIBONUCLEOTIDE REDUCTASE"/>
    <property type="match status" value="1"/>
</dbReference>
<keyword evidence="3 7" id="KW-0547">Nucleotide-binding</keyword>
<protein>
    <submittedName>
        <fullName evidence="9">Recombinase</fullName>
    </submittedName>
</protein>
<accession>A0A6M4IWL6</accession>
<keyword evidence="10" id="KW-1185">Reference proteome</keyword>
<evidence type="ECO:0000313" key="10">
    <source>
        <dbReference type="Proteomes" id="UP000500938"/>
    </source>
</evidence>
<evidence type="ECO:0000256" key="3">
    <source>
        <dbReference type="ARBA" id="ARBA00022741"/>
    </source>
</evidence>
<comment type="cofactor">
    <cofactor evidence="1">
        <name>adenosylcob(III)alamin</name>
        <dbReference type="ChEBI" id="CHEBI:18408"/>
    </cofactor>
</comment>
<evidence type="ECO:0000256" key="1">
    <source>
        <dbReference type="ARBA" id="ARBA00001922"/>
    </source>
</evidence>
<evidence type="ECO:0000256" key="4">
    <source>
        <dbReference type="ARBA" id="ARBA00022840"/>
    </source>
</evidence>
<dbReference type="GO" id="GO:0031419">
    <property type="term" value="F:cobalamin binding"/>
    <property type="evidence" value="ECO:0007669"/>
    <property type="project" value="UniProtKB-KW"/>
</dbReference>
<evidence type="ECO:0000256" key="6">
    <source>
        <dbReference type="ARBA" id="ARBA00023285"/>
    </source>
</evidence>
<dbReference type="PROSITE" id="PS51161">
    <property type="entry name" value="ATP_CONE"/>
    <property type="match status" value="1"/>
</dbReference>
<dbReference type="Pfam" id="PF03477">
    <property type="entry name" value="ATP-cone"/>
    <property type="match status" value="1"/>
</dbReference>
<dbReference type="AlphaFoldDB" id="A0A6M4IWL6"/>
<dbReference type="GO" id="GO:0005524">
    <property type="term" value="F:ATP binding"/>
    <property type="evidence" value="ECO:0007669"/>
    <property type="project" value="UniProtKB-UniRule"/>
</dbReference>
<feature type="domain" description="ATP-cone" evidence="8">
    <location>
        <begin position="25"/>
        <end position="136"/>
    </location>
</feature>
<dbReference type="PANTHER" id="PTHR43371:SF1">
    <property type="entry name" value="RIBONUCLEOSIDE-DIPHOSPHATE REDUCTASE"/>
    <property type="match status" value="1"/>
</dbReference>
<evidence type="ECO:0000256" key="7">
    <source>
        <dbReference type="PROSITE-ProRule" id="PRU00492"/>
    </source>
</evidence>
<dbReference type="GO" id="GO:0004748">
    <property type="term" value="F:ribonucleoside-diphosphate reductase activity, thioredoxin disulfide as acceptor"/>
    <property type="evidence" value="ECO:0007669"/>
    <property type="project" value="TreeGrafter"/>
</dbReference>
<keyword evidence="4 7" id="KW-0067">ATP-binding</keyword>
<dbReference type="EMBL" id="CP053085">
    <property type="protein sequence ID" value="QJR37987.1"/>
    <property type="molecule type" value="Genomic_DNA"/>
</dbReference>